<dbReference type="eggNOG" id="COG2385">
    <property type="taxonomic scope" value="Bacteria"/>
</dbReference>
<comment type="similarity">
    <text evidence="1">Belongs to the N-acetylmuramoyl-L-alanine amidase 2 family.</text>
</comment>
<sequence length="561" mass="58299">MEDGATALGVEWSGQAGPVLVQWRFTPRGGSASAWSELPVEEHGPDPGTAESRSSRRASDPVLTTDPGSVEFRILGASVARGMQAFRQPVPSASTLRSAAAAAAVESVGTSAPAIRSRAAWGADESLRRGGPSYGAVKGEVVHHTVNANTYAADDVPALIRAIYQYHVVKNGWNDIGYNFLIDRFGRVWEGRHGGADRPVVGAHSPGVNSWTTAAAAIGDFSRSGTTVPAAVTTAYRDLFAWKARLHQLDPDWTVNLGGETQRSISGHRDNTGTECPGAALYARIPAITSATSAATPNSPALTVRRDADNGGGNDVLARDGQGRLALATADETGALQDPRTKTTLDPAGLDQLRIAGDWDGDGAVDVLGRVVSSGDLNLYAGDGAGGFKPPVRVGNGWNTMRIMTTVGDLTGDRHPDIVAATKVDSELRVYPGNGRGGFLAPRVIGNRWNGVASLVGVGDWDRDGDSDLMGVTTRGVPIVYANSGTGLLANGPQLNFQAPSGAIVTAVGDVTGDALVDLVVKDAAGTVRVAASTADRAVIRWVAQSAETALAWQDLTPYGG</sequence>
<reference evidence="6 7" key="1">
    <citation type="submission" date="2013-08" db="EMBL/GenBank/DDBJ databases">
        <title>The genome sequence of Knoellia aerolata.</title>
        <authorList>
            <person name="Zhu W."/>
            <person name="Wang G."/>
        </authorList>
    </citation>
    <scope>NUCLEOTIDE SEQUENCE [LARGE SCALE GENOMIC DNA]</scope>
    <source>
        <strain evidence="6 7">DSM 18566</strain>
    </source>
</reference>
<dbReference type="GO" id="GO:0009253">
    <property type="term" value="P:peptidoglycan catabolic process"/>
    <property type="evidence" value="ECO:0007669"/>
    <property type="project" value="InterPro"/>
</dbReference>
<organism evidence="6 7">
    <name type="scientific">Knoellia aerolata DSM 18566</name>
    <dbReference type="NCBI Taxonomy" id="1385519"/>
    <lineage>
        <taxon>Bacteria</taxon>
        <taxon>Bacillati</taxon>
        <taxon>Actinomycetota</taxon>
        <taxon>Actinomycetes</taxon>
        <taxon>Micrococcales</taxon>
        <taxon>Intrasporangiaceae</taxon>
        <taxon>Knoellia</taxon>
    </lineage>
</organism>
<dbReference type="Pfam" id="PF13517">
    <property type="entry name" value="FG-GAP_3"/>
    <property type="match status" value="1"/>
</dbReference>
<evidence type="ECO:0000313" key="6">
    <source>
        <dbReference type="EMBL" id="KGN40901.1"/>
    </source>
</evidence>
<dbReference type="InterPro" id="IPR028994">
    <property type="entry name" value="Integrin_alpha_N"/>
</dbReference>
<dbReference type="eggNOG" id="COG2247">
    <property type="taxonomic scope" value="Bacteria"/>
</dbReference>
<dbReference type="CDD" id="cd06583">
    <property type="entry name" value="PGRP"/>
    <property type="match status" value="1"/>
</dbReference>
<dbReference type="InterPro" id="IPR015510">
    <property type="entry name" value="PGRP"/>
</dbReference>
<dbReference type="PANTHER" id="PTHR11022:SF41">
    <property type="entry name" value="PEPTIDOGLYCAN-RECOGNITION PROTEIN LC-RELATED"/>
    <property type="match status" value="1"/>
</dbReference>
<dbReference type="GO" id="GO:0008270">
    <property type="term" value="F:zinc ion binding"/>
    <property type="evidence" value="ECO:0007669"/>
    <property type="project" value="InterPro"/>
</dbReference>
<dbReference type="STRING" id="1385519.N801_10595"/>
<dbReference type="SMART" id="SM00701">
    <property type="entry name" value="PGRP"/>
    <property type="match status" value="1"/>
</dbReference>
<dbReference type="Gene3D" id="3.40.80.10">
    <property type="entry name" value="Peptidoglycan recognition protein-like"/>
    <property type="match status" value="1"/>
</dbReference>
<comment type="caution">
    <text evidence="6">The sequence shown here is derived from an EMBL/GenBank/DDBJ whole genome shotgun (WGS) entry which is preliminary data.</text>
</comment>
<gene>
    <name evidence="6" type="ORF">N801_10595</name>
</gene>
<dbReference type="InterPro" id="IPR002502">
    <property type="entry name" value="Amidase_domain"/>
</dbReference>
<evidence type="ECO:0000256" key="2">
    <source>
        <dbReference type="ARBA" id="ARBA00022729"/>
    </source>
</evidence>
<dbReference type="InterPro" id="IPR013517">
    <property type="entry name" value="FG-GAP"/>
</dbReference>
<name>A0A0A0JZC6_9MICO</name>
<protein>
    <recommendedName>
        <fullName evidence="8">Peptidoglycan recognition protein family domain-containing protein</fullName>
    </recommendedName>
</protein>
<evidence type="ECO:0000256" key="3">
    <source>
        <dbReference type="SAM" id="MobiDB-lite"/>
    </source>
</evidence>
<dbReference type="Pfam" id="PF01510">
    <property type="entry name" value="Amidase_2"/>
    <property type="match status" value="1"/>
</dbReference>
<dbReference type="SUPFAM" id="SSF69318">
    <property type="entry name" value="Integrin alpha N-terminal domain"/>
    <property type="match status" value="1"/>
</dbReference>
<feature type="domain" description="Peptidoglycan recognition protein family" evidence="5">
    <location>
        <begin position="113"/>
        <end position="262"/>
    </location>
</feature>
<dbReference type="PANTHER" id="PTHR11022">
    <property type="entry name" value="PEPTIDOGLYCAN RECOGNITION PROTEIN"/>
    <property type="match status" value="1"/>
</dbReference>
<evidence type="ECO:0000259" key="5">
    <source>
        <dbReference type="SMART" id="SM00701"/>
    </source>
</evidence>
<proteinExistence type="inferred from homology"/>
<dbReference type="SUPFAM" id="SSF55846">
    <property type="entry name" value="N-acetylmuramoyl-L-alanine amidase-like"/>
    <property type="match status" value="1"/>
</dbReference>
<keyword evidence="2" id="KW-0732">Signal</keyword>
<evidence type="ECO:0000259" key="4">
    <source>
        <dbReference type="SMART" id="SM00644"/>
    </source>
</evidence>
<dbReference type="Proteomes" id="UP000030013">
    <property type="component" value="Unassembled WGS sequence"/>
</dbReference>
<dbReference type="SMART" id="SM00644">
    <property type="entry name" value="Ami_2"/>
    <property type="match status" value="1"/>
</dbReference>
<feature type="domain" description="N-acetylmuramoyl-L-alanine amidase" evidence="4">
    <location>
        <begin position="125"/>
        <end position="278"/>
    </location>
</feature>
<evidence type="ECO:0000256" key="1">
    <source>
        <dbReference type="ARBA" id="ARBA00007553"/>
    </source>
</evidence>
<accession>A0A0A0JZC6</accession>
<evidence type="ECO:0008006" key="8">
    <source>
        <dbReference type="Google" id="ProtNLM"/>
    </source>
</evidence>
<feature type="region of interest" description="Disordered" evidence="3">
    <location>
        <begin position="31"/>
        <end position="65"/>
    </location>
</feature>
<keyword evidence="7" id="KW-1185">Reference proteome</keyword>
<dbReference type="AlphaFoldDB" id="A0A0A0JZC6"/>
<evidence type="ECO:0000313" key="7">
    <source>
        <dbReference type="Proteomes" id="UP000030013"/>
    </source>
</evidence>
<dbReference type="InterPro" id="IPR006619">
    <property type="entry name" value="PGRP_domain_met/bac"/>
</dbReference>
<dbReference type="InterPro" id="IPR036505">
    <property type="entry name" value="Amidase/PGRP_sf"/>
</dbReference>
<dbReference type="EMBL" id="AVPL01000028">
    <property type="protein sequence ID" value="KGN40901.1"/>
    <property type="molecule type" value="Genomic_DNA"/>
</dbReference>
<dbReference type="Gene3D" id="2.130.10.130">
    <property type="entry name" value="Integrin alpha, N-terminal"/>
    <property type="match status" value="1"/>
</dbReference>
<dbReference type="GO" id="GO:0008745">
    <property type="term" value="F:N-acetylmuramoyl-L-alanine amidase activity"/>
    <property type="evidence" value="ECO:0007669"/>
    <property type="project" value="InterPro"/>
</dbReference>